<keyword evidence="1" id="KW-1185">Reference proteome</keyword>
<dbReference type="InterPro" id="IPR036397">
    <property type="entry name" value="RNaseH_sf"/>
</dbReference>
<evidence type="ECO:0000313" key="2">
    <source>
        <dbReference type="WBParaSite" id="ACRNAN_Path_1364.g5355.t1"/>
    </source>
</evidence>
<dbReference type="GO" id="GO:0003676">
    <property type="term" value="F:nucleic acid binding"/>
    <property type="evidence" value="ECO:0007669"/>
    <property type="project" value="InterPro"/>
</dbReference>
<proteinExistence type="predicted"/>
<accession>A0A914BZH3</accession>
<dbReference type="AlphaFoldDB" id="A0A914BZH3"/>
<evidence type="ECO:0000313" key="1">
    <source>
        <dbReference type="Proteomes" id="UP000887540"/>
    </source>
</evidence>
<organism evidence="1 2">
    <name type="scientific">Acrobeloides nanus</name>
    <dbReference type="NCBI Taxonomy" id="290746"/>
    <lineage>
        <taxon>Eukaryota</taxon>
        <taxon>Metazoa</taxon>
        <taxon>Ecdysozoa</taxon>
        <taxon>Nematoda</taxon>
        <taxon>Chromadorea</taxon>
        <taxon>Rhabditida</taxon>
        <taxon>Tylenchina</taxon>
        <taxon>Cephalobomorpha</taxon>
        <taxon>Cephaloboidea</taxon>
        <taxon>Cephalobidae</taxon>
        <taxon>Acrobeloides</taxon>
    </lineage>
</organism>
<reference evidence="2" key="1">
    <citation type="submission" date="2022-11" db="UniProtKB">
        <authorList>
            <consortium name="WormBaseParasite"/>
        </authorList>
    </citation>
    <scope>IDENTIFICATION</scope>
</reference>
<dbReference type="WBParaSite" id="ACRNAN_Path_1364.g5355.t1">
    <property type="protein sequence ID" value="ACRNAN_Path_1364.g5355.t1"/>
    <property type="gene ID" value="ACRNAN_Path_1364.g5355"/>
</dbReference>
<protein>
    <submittedName>
        <fullName evidence="2">Uncharacterized protein</fullName>
    </submittedName>
</protein>
<sequence length="89" mass="10317">MFGREQDKTPGHKAIETQNFIRANCPDFILVDTHWRNNDGEWPPNSPDLNSLDYSKAWNEITLETLIKIVDNFPKRLKACTDEKGGHFE</sequence>
<dbReference type="Proteomes" id="UP000887540">
    <property type="component" value="Unplaced"/>
</dbReference>
<name>A0A914BZH3_9BILA</name>
<dbReference type="Gene3D" id="3.30.420.10">
    <property type="entry name" value="Ribonuclease H-like superfamily/Ribonuclease H"/>
    <property type="match status" value="1"/>
</dbReference>